<dbReference type="GO" id="GO:0051536">
    <property type="term" value="F:iron-sulfur cluster binding"/>
    <property type="evidence" value="ECO:0007669"/>
    <property type="project" value="UniProtKB-KW"/>
</dbReference>
<dbReference type="Pfam" id="PF14697">
    <property type="entry name" value="Fer4_21"/>
    <property type="match status" value="1"/>
</dbReference>
<dbReference type="PANTHER" id="PTHR43122">
    <property type="entry name" value="FERREDOXIN SUBUNIT OF PYRUVATE:FLAVODOXIN OXIDOREDUCTASE-RELATED"/>
    <property type="match status" value="1"/>
</dbReference>
<evidence type="ECO:0000256" key="3">
    <source>
        <dbReference type="ARBA" id="ARBA00023014"/>
    </source>
</evidence>
<dbReference type="PROSITE" id="PS51379">
    <property type="entry name" value="4FE4S_FER_2"/>
    <property type="match status" value="4"/>
</dbReference>
<feature type="domain" description="4Fe-4S ferredoxin-type" evidence="4">
    <location>
        <begin position="60"/>
        <end position="91"/>
    </location>
</feature>
<comment type="caution">
    <text evidence="5">The sequence shown here is derived from an EMBL/GenBank/DDBJ whole genome shotgun (WGS) entry which is preliminary data.</text>
</comment>
<dbReference type="AlphaFoldDB" id="A0A7V5H4I6"/>
<accession>A0A7V5H4I6</accession>
<dbReference type="PANTHER" id="PTHR43122:SF1">
    <property type="entry name" value="IRON-SULFUR-BINDING PROTEIN"/>
    <property type="match status" value="1"/>
</dbReference>
<gene>
    <name evidence="5" type="ORF">ENL21_07200</name>
</gene>
<dbReference type="InterPro" id="IPR017896">
    <property type="entry name" value="4Fe4S_Fe-S-bd"/>
</dbReference>
<protein>
    <submittedName>
        <fullName evidence="5">4Fe-4S dicluster domain-containing protein</fullName>
    </submittedName>
</protein>
<keyword evidence="2" id="KW-0408">Iron</keyword>
<dbReference type="CDD" id="cd16373">
    <property type="entry name" value="DMSOR_beta_like"/>
    <property type="match status" value="1"/>
</dbReference>
<proteinExistence type="predicted"/>
<dbReference type="GO" id="GO:0046872">
    <property type="term" value="F:metal ion binding"/>
    <property type="evidence" value="ECO:0007669"/>
    <property type="project" value="UniProtKB-KW"/>
</dbReference>
<feature type="domain" description="4Fe-4S ferredoxin-type" evidence="4">
    <location>
        <begin position="135"/>
        <end position="164"/>
    </location>
</feature>
<feature type="domain" description="4Fe-4S ferredoxin-type" evidence="4">
    <location>
        <begin position="98"/>
        <end position="134"/>
    </location>
</feature>
<evidence type="ECO:0000256" key="1">
    <source>
        <dbReference type="ARBA" id="ARBA00022723"/>
    </source>
</evidence>
<dbReference type="Proteomes" id="UP000886111">
    <property type="component" value="Unassembled WGS sequence"/>
</dbReference>
<evidence type="ECO:0000313" key="5">
    <source>
        <dbReference type="EMBL" id="HHE55552.1"/>
    </source>
</evidence>
<dbReference type="PROSITE" id="PS00198">
    <property type="entry name" value="4FE4S_FER_1"/>
    <property type="match status" value="2"/>
</dbReference>
<keyword evidence="1" id="KW-0479">Metal-binding</keyword>
<evidence type="ECO:0000256" key="2">
    <source>
        <dbReference type="ARBA" id="ARBA00023004"/>
    </source>
</evidence>
<reference evidence="5" key="1">
    <citation type="journal article" date="2020" name="mSystems">
        <title>Genome- and Community-Level Interaction Insights into Carbon Utilization and Element Cycling Functions of Hydrothermarchaeota in Hydrothermal Sediment.</title>
        <authorList>
            <person name="Zhou Z."/>
            <person name="Liu Y."/>
            <person name="Xu W."/>
            <person name="Pan J."/>
            <person name="Luo Z.H."/>
            <person name="Li M."/>
        </authorList>
    </citation>
    <scope>NUCLEOTIDE SEQUENCE [LARGE SCALE GENOMIC DNA]</scope>
    <source>
        <strain evidence="5">HyVt-76</strain>
    </source>
</reference>
<feature type="domain" description="4Fe-4S ferredoxin-type" evidence="4">
    <location>
        <begin position="23"/>
        <end position="53"/>
    </location>
</feature>
<dbReference type="Pfam" id="PF12838">
    <property type="entry name" value="Fer4_7"/>
    <property type="match status" value="1"/>
</dbReference>
<evidence type="ECO:0000259" key="4">
    <source>
        <dbReference type="PROSITE" id="PS51379"/>
    </source>
</evidence>
<name>A0A7V5H4I6_CALAY</name>
<keyword evidence="3" id="KW-0411">Iron-sulfur</keyword>
<sequence length="168" mass="19143">MSWFEKFLNKVADYRQPLRPPGAINEKDFLQHCIRCRRCVEICPYQSIKVVKSGLGKKSGTPVIIPRQEPCYLCMKCPPECPTDALQPIVQKEQVRMGVAKINQDTCLPYMGIICRACYERCPIYTEAIILKDEIYPVVVEEKCVGCGICENVCPNEEPSIVVIKREN</sequence>
<dbReference type="SUPFAM" id="SSF54862">
    <property type="entry name" value="4Fe-4S ferredoxins"/>
    <property type="match status" value="1"/>
</dbReference>
<dbReference type="Gene3D" id="3.30.70.20">
    <property type="match status" value="2"/>
</dbReference>
<dbReference type="InterPro" id="IPR017900">
    <property type="entry name" value="4Fe4S_Fe_S_CS"/>
</dbReference>
<organism evidence="5">
    <name type="scientific">Caldithrix abyssi</name>
    <dbReference type="NCBI Taxonomy" id="187145"/>
    <lineage>
        <taxon>Bacteria</taxon>
        <taxon>Pseudomonadati</taxon>
        <taxon>Calditrichota</taxon>
        <taxon>Calditrichia</taxon>
        <taxon>Calditrichales</taxon>
        <taxon>Calditrichaceae</taxon>
        <taxon>Caldithrix</taxon>
    </lineage>
</organism>
<dbReference type="EMBL" id="DRTD01000531">
    <property type="protein sequence ID" value="HHE55552.1"/>
    <property type="molecule type" value="Genomic_DNA"/>
</dbReference>